<organism evidence="1 2">
    <name type="scientific">Entomophthora muscae</name>
    <dbReference type="NCBI Taxonomy" id="34485"/>
    <lineage>
        <taxon>Eukaryota</taxon>
        <taxon>Fungi</taxon>
        <taxon>Fungi incertae sedis</taxon>
        <taxon>Zoopagomycota</taxon>
        <taxon>Entomophthoromycotina</taxon>
        <taxon>Entomophthoromycetes</taxon>
        <taxon>Entomophthorales</taxon>
        <taxon>Entomophthoraceae</taxon>
        <taxon>Entomophthora</taxon>
    </lineage>
</organism>
<gene>
    <name evidence="1" type="primary">NdufA8_3</name>
    <name evidence="1" type="ORF">DSO57_1025769</name>
</gene>
<evidence type="ECO:0000313" key="1">
    <source>
        <dbReference type="EMBL" id="KAJ9076476.1"/>
    </source>
</evidence>
<dbReference type="Proteomes" id="UP001165960">
    <property type="component" value="Unassembled WGS sequence"/>
</dbReference>
<protein>
    <submittedName>
        <fullName evidence="1">Ndufa8, NADH-ubiquinone oxidoreductase complex I 19kd subunit</fullName>
    </submittedName>
</protein>
<proteinExistence type="predicted"/>
<name>A0ACC2TPS7_9FUNG</name>
<dbReference type="EMBL" id="QTSX02002276">
    <property type="protein sequence ID" value="KAJ9076476.1"/>
    <property type="molecule type" value="Genomic_DNA"/>
</dbReference>
<sequence length="157" mass="18255">MSAGQHPNGFSAYKYRVEGYSVENAPMPDNVPKVEEVGATSAPLTSAAYFLHSHCRDYYDDFMLCKNENNDPAHCLKEGRKVTRCSIDLLKKLEEHCSEDFNKHWNCLDFNNFEYRFCREPEKVFNACVLKKLGYEKFIPGSNPRKEQVNKRENPLY</sequence>
<reference evidence="1" key="1">
    <citation type="submission" date="2022-04" db="EMBL/GenBank/DDBJ databases">
        <title>Genome of the entomopathogenic fungus Entomophthora muscae.</title>
        <authorList>
            <person name="Elya C."/>
            <person name="Lovett B.R."/>
            <person name="Lee E."/>
            <person name="Macias A.M."/>
            <person name="Hajek A.E."/>
            <person name="De Bivort B.L."/>
            <person name="Kasson M.T."/>
            <person name="De Fine Licht H.H."/>
            <person name="Stajich J.E."/>
        </authorList>
    </citation>
    <scope>NUCLEOTIDE SEQUENCE</scope>
    <source>
        <strain evidence="1">Berkeley</strain>
    </source>
</reference>
<evidence type="ECO:0000313" key="2">
    <source>
        <dbReference type="Proteomes" id="UP001165960"/>
    </source>
</evidence>
<accession>A0ACC2TPS7</accession>
<comment type="caution">
    <text evidence="1">The sequence shown here is derived from an EMBL/GenBank/DDBJ whole genome shotgun (WGS) entry which is preliminary data.</text>
</comment>
<keyword evidence="2" id="KW-1185">Reference proteome</keyword>